<dbReference type="GO" id="GO:0015031">
    <property type="term" value="P:protein transport"/>
    <property type="evidence" value="ECO:0007669"/>
    <property type="project" value="UniProtKB-KW"/>
</dbReference>
<dbReference type="InterPro" id="IPR042560">
    <property type="entry name" value="Exo84_C_2"/>
</dbReference>
<accession>G8YCB5</accession>
<keyword evidence="11" id="KW-1185">Reference proteome</keyword>
<dbReference type="Gene3D" id="1.20.58.1210">
    <property type="entry name" value="Exo84p, N-terminal helical domain"/>
    <property type="match status" value="1"/>
</dbReference>
<evidence type="ECO:0000256" key="6">
    <source>
        <dbReference type="ARBA" id="ARBA00022927"/>
    </source>
</evidence>
<dbReference type="OMA" id="AMEIDKF"/>
<dbReference type="GO" id="GO:0000145">
    <property type="term" value="C:exocyst"/>
    <property type="evidence" value="ECO:0007669"/>
    <property type="project" value="InterPro"/>
</dbReference>
<evidence type="ECO:0000259" key="9">
    <source>
        <dbReference type="Pfam" id="PF16528"/>
    </source>
</evidence>
<keyword evidence="5" id="KW-0268">Exocytosis</keyword>
<dbReference type="GO" id="GO:0006887">
    <property type="term" value="P:exocytosis"/>
    <property type="evidence" value="ECO:0007669"/>
    <property type="project" value="UniProtKB-KW"/>
</dbReference>
<reference evidence="10 11" key="1">
    <citation type="journal article" date="2012" name="G3 (Bethesda)">
        <title>Pichia sorbitophila, an interspecies yeast hybrid reveals early steps of genome resolution following polyploidization.</title>
        <authorList>
            <person name="Leh Louis V."/>
            <person name="Despons L."/>
            <person name="Friedrich A."/>
            <person name="Martin T."/>
            <person name="Durrens P."/>
            <person name="Casaregola S."/>
            <person name="Neuveglise C."/>
            <person name="Fairhead C."/>
            <person name="Marck C."/>
            <person name="Cruz J.A."/>
            <person name="Straub M.L."/>
            <person name="Kugler V."/>
            <person name="Sacerdot C."/>
            <person name="Uzunov Z."/>
            <person name="Thierry A."/>
            <person name="Weiss S."/>
            <person name="Bleykasten C."/>
            <person name="De Montigny J."/>
            <person name="Jacques N."/>
            <person name="Jung P."/>
            <person name="Lemaire M."/>
            <person name="Mallet S."/>
            <person name="Morel G."/>
            <person name="Richard G.F."/>
            <person name="Sarkar A."/>
            <person name="Savel G."/>
            <person name="Schacherer J."/>
            <person name="Seret M.L."/>
            <person name="Talla E."/>
            <person name="Samson G."/>
            <person name="Jubin C."/>
            <person name="Poulain J."/>
            <person name="Vacherie B."/>
            <person name="Barbe V."/>
            <person name="Pelletier E."/>
            <person name="Sherman D.J."/>
            <person name="Westhof E."/>
            <person name="Weissenbach J."/>
            <person name="Baret P.V."/>
            <person name="Wincker P."/>
            <person name="Gaillardin C."/>
            <person name="Dujon B."/>
            <person name="Souciet J.L."/>
        </authorList>
    </citation>
    <scope>NUCLEOTIDE SEQUENCE [LARGE SCALE GENOMIC DNA]</scope>
    <source>
        <strain evidence="11">ATCC MYA-4447 / BCRC 22081 / CBS 7064 / NBRC 10061 / NRRL Y-12695</strain>
    </source>
</reference>
<evidence type="ECO:0000256" key="3">
    <source>
        <dbReference type="ARBA" id="ARBA00021269"/>
    </source>
</evidence>
<gene>
    <name evidence="10" type="primary">Piso0_002328</name>
    <name evidence="10" type="ORF">GNLVRS01_PISO0J09645g</name>
</gene>
<dbReference type="GO" id="GO:0006893">
    <property type="term" value="P:Golgi to plasma membrane transport"/>
    <property type="evidence" value="ECO:0007669"/>
    <property type="project" value="TreeGrafter"/>
</dbReference>
<feature type="domain" description="Exocyst component Exo84 C-terminal" evidence="9">
    <location>
        <begin position="468"/>
        <end position="716"/>
    </location>
</feature>
<evidence type="ECO:0000256" key="7">
    <source>
        <dbReference type="SAM" id="Coils"/>
    </source>
</evidence>
<dbReference type="Gene3D" id="1.20.58.1220">
    <property type="entry name" value="Exo84p, C-terminal helical domain"/>
    <property type="match status" value="1"/>
</dbReference>
<dbReference type="InterPro" id="IPR016159">
    <property type="entry name" value="Cullin_repeat-like_dom_sf"/>
</dbReference>
<evidence type="ECO:0000256" key="8">
    <source>
        <dbReference type="SAM" id="MobiDB-lite"/>
    </source>
</evidence>
<feature type="compositionally biased region" description="Basic and acidic residues" evidence="8">
    <location>
        <begin position="378"/>
        <end position="408"/>
    </location>
</feature>
<sequence length="727" mass="83249">MEFDRKVAHRKSRAPWQNSEAGAKISNPYANANTSLLVEEKEDADSGNVYRTNVKPKTRRNRRLSIHASAVAAGQGRPMLDVSNLPPVPQLPTNNSSASIVDDSKNNKFVNTESKIAEELENGTATEIDEYYQLLTKQKGLINRDIKSNIDKNQKHILELTNNLKSTQEELLSLRTSTNELYEVLGDFKKGAQRRVELEDEESTQDHRNDASSQRKPLSKRKDRSSVIVLEKMWIKELQSLCKHVEGASKYVQPLPGRHVLSESGRWLEVNVGTWKPTRSIHIFVLNDMVLIATKKNSAHHDGNKKVKLLTLNCWPLHDVNLLEVPTPSNTTRNENDDSKVYLINLRAKGLSYVYQTDRYDHYFKVLEAFSKAKNELSMKEREGDINGTKQRDNTDSNDQKKQLRDSWRNSGFSDTGTEDKRKSGQRYSSEVVLQDISAKVHSRHKSNDFNVNNGNSGSKAQYFNELRKIDDRIDEIDVEIAHDKYTESVGLIRYIENKLNSIESSILRKNWESGQNELDELRLLIDVIKLKLSTRKNKIQQNLAFCFQYKVDVLTDQEISSMVEFFYIFDQLEKGVSLYFQSMSNQLSMKVSRLSIGVQSSTKVDVTNYLSNLVIIHVSAIKRAVTTFKSCFVPILIKDKTTHVNSSWLVNWTVDEANKLVNTIKKHLVGTLLTVRSHAESEELSYVVKDRELFNEFLVTITQQLNELKKIGINIDYLFEDILLSK</sequence>
<dbReference type="SUPFAM" id="SSF74788">
    <property type="entry name" value="Cullin repeat-like"/>
    <property type="match status" value="1"/>
</dbReference>
<dbReference type="InterPro" id="IPR033961">
    <property type="entry name" value="Exo84"/>
</dbReference>
<dbReference type="eggNOG" id="KOG2215">
    <property type="taxonomic scope" value="Eukaryota"/>
</dbReference>
<dbReference type="InterPro" id="IPR032403">
    <property type="entry name" value="Exo84_C"/>
</dbReference>
<evidence type="ECO:0000256" key="1">
    <source>
        <dbReference type="ARBA" id="ARBA00004398"/>
    </source>
</evidence>
<dbReference type="PANTHER" id="PTHR21426:SF12">
    <property type="entry name" value="EXOCYST COMPLEX COMPONENT 8"/>
    <property type="match status" value="1"/>
</dbReference>
<organism evidence="10 11">
    <name type="scientific">Pichia sorbitophila (strain ATCC MYA-4447 / BCRC 22081 / CBS 7064 / NBRC 10061 / NRRL Y-12695)</name>
    <name type="common">Hybrid yeast</name>
    <dbReference type="NCBI Taxonomy" id="559304"/>
    <lineage>
        <taxon>Eukaryota</taxon>
        <taxon>Fungi</taxon>
        <taxon>Dikarya</taxon>
        <taxon>Ascomycota</taxon>
        <taxon>Saccharomycotina</taxon>
        <taxon>Pichiomycetes</taxon>
        <taxon>Debaryomycetaceae</taxon>
        <taxon>Millerozyma</taxon>
    </lineage>
</organism>
<dbReference type="HOGENOM" id="CLU_024067_0_0_1"/>
<dbReference type="GO" id="GO:0030133">
    <property type="term" value="C:transport vesicle"/>
    <property type="evidence" value="ECO:0007669"/>
    <property type="project" value="UniProtKB-SubCell"/>
</dbReference>
<dbReference type="AlphaFoldDB" id="G8YCB5"/>
<dbReference type="EMBL" id="FO082050">
    <property type="protein sequence ID" value="CCE82596.1"/>
    <property type="molecule type" value="Genomic_DNA"/>
</dbReference>
<evidence type="ECO:0000256" key="2">
    <source>
        <dbReference type="ARBA" id="ARBA00007210"/>
    </source>
</evidence>
<dbReference type="STRING" id="559304.G8YCB5"/>
<keyword evidence="4" id="KW-0813">Transport</keyword>
<comment type="similarity">
    <text evidence="2">Belongs to the EXO84 family.</text>
</comment>
<comment type="subcellular location">
    <subcellularLocation>
        <location evidence="1">Cytoplasmic vesicle</location>
        <location evidence="1">Secretory vesicle</location>
    </subcellularLocation>
</comment>
<evidence type="ECO:0000256" key="4">
    <source>
        <dbReference type="ARBA" id="ARBA00022448"/>
    </source>
</evidence>
<dbReference type="Pfam" id="PF16528">
    <property type="entry name" value="Exo84_C"/>
    <property type="match status" value="1"/>
</dbReference>
<dbReference type="InParanoid" id="G8YCB5"/>
<evidence type="ECO:0000313" key="10">
    <source>
        <dbReference type="EMBL" id="CCE82596.1"/>
    </source>
</evidence>
<keyword evidence="7" id="KW-0175">Coiled coil</keyword>
<dbReference type="Gene3D" id="2.30.29.30">
    <property type="entry name" value="Pleckstrin-homology domain (PH domain)/Phosphotyrosine-binding domain (PTB)"/>
    <property type="match status" value="1"/>
</dbReference>
<dbReference type="Proteomes" id="UP000005222">
    <property type="component" value="Chromosome J"/>
</dbReference>
<dbReference type="FunCoup" id="G8YCB5">
    <property type="interactions" value="311"/>
</dbReference>
<feature type="coiled-coil region" evidence="7">
    <location>
        <begin position="150"/>
        <end position="177"/>
    </location>
</feature>
<dbReference type="InterPro" id="IPR011993">
    <property type="entry name" value="PH-like_dom_sf"/>
</dbReference>
<evidence type="ECO:0000256" key="5">
    <source>
        <dbReference type="ARBA" id="ARBA00022483"/>
    </source>
</evidence>
<proteinExistence type="inferred from homology"/>
<dbReference type="OrthoDB" id="642193at2759"/>
<protein>
    <recommendedName>
        <fullName evidence="3">Exocyst complex component EXO84</fullName>
    </recommendedName>
</protein>
<dbReference type="PANTHER" id="PTHR21426">
    <property type="entry name" value="EXOCYST COMPLEX COMPONENT 8"/>
    <property type="match status" value="1"/>
</dbReference>
<feature type="region of interest" description="Disordered" evidence="8">
    <location>
        <begin position="196"/>
        <end position="220"/>
    </location>
</feature>
<dbReference type="InterPro" id="IPR042561">
    <property type="entry name" value="Exo84_C_1"/>
</dbReference>
<keyword evidence="6" id="KW-0653">Protein transport</keyword>
<feature type="region of interest" description="Disordered" evidence="8">
    <location>
        <begin position="1"/>
        <end position="29"/>
    </location>
</feature>
<dbReference type="Pfam" id="PF25345">
    <property type="entry name" value="PH_EXO84"/>
    <property type="match status" value="1"/>
</dbReference>
<evidence type="ECO:0000313" key="11">
    <source>
        <dbReference type="Proteomes" id="UP000005222"/>
    </source>
</evidence>
<feature type="region of interest" description="Disordered" evidence="8">
    <location>
        <begin position="378"/>
        <end position="430"/>
    </location>
</feature>
<dbReference type="SUPFAM" id="SSF50729">
    <property type="entry name" value="PH domain-like"/>
    <property type="match status" value="1"/>
</dbReference>
<name>G8YCB5_PICSO</name>